<dbReference type="STRING" id="870242.cpu_12480"/>
<proteinExistence type="predicted"/>
<dbReference type="EMBL" id="BDJK01000018">
    <property type="protein sequence ID" value="GAV22738.1"/>
    <property type="molecule type" value="Genomic_DNA"/>
</dbReference>
<dbReference type="Proteomes" id="UP000187485">
    <property type="component" value="Unassembled WGS sequence"/>
</dbReference>
<dbReference type="AlphaFoldDB" id="A0A1L8CUY8"/>
<accession>A0A1L8CUY8</accession>
<name>A0A1L8CUY8_9THEO</name>
<dbReference type="RefSeq" id="WP_234970203.1">
    <property type="nucleotide sequence ID" value="NZ_BDJK01000018.1"/>
</dbReference>
<feature type="non-terminal residue" evidence="1">
    <location>
        <position position="1"/>
    </location>
</feature>
<gene>
    <name evidence="1" type="ORF">cpu_12480</name>
</gene>
<organism evidence="1 2">
    <name type="scientific">Carboxydothermus pertinax</name>
    <dbReference type="NCBI Taxonomy" id="870242"/>
    <lineage>
        <taxon>Bacteria</taxon>
        <taxon>Bacillati</taxon>
        <taxon>Bacillota</taxon>
        <taxon>Clostridia</taxon>
        <taxon>Thermoanaerobacterales</taxon>
        <taxon>Thermoanaerobacteraceae</taxon>
        <taxon>Carboxydothermus</taxon>
    </lineage>
</organism>
<evidence type="ECO:0000313" key="2">
    <source>
        <dbReference type="Proteomes" id="UP000187485"/>
    </source>
</evidence>
<comment type="caution">
    <text evidence="1">The sequence shown here is derived from an EMBL/GenBank/DDBJ whole genome shotgun (WGS) entry which is preliminary data.</text>
</comment>
<reference evidence="2" key="1">
    <citation type="submission" date="2016-12" db="EMBL/GenBank/DDBJ databases">
        <title>Draft Genome Sequences od Carboxydothermus pertinax and islandicus, Hydrogenogenic Carboxydotrophic Bacteria.</title>
        <authorList>
            <person name="Fukuyama Y."/>
            <person name="Ohmae K."/>
            <person name="Yoneda Y."/>
            <person name="Yoshida T."/>
            <person name="Sako Y."/>
        </authorList>
    </citation>
    <scope>NUCLEOTIDE SEQUENCE [LARGE SCALE GENOMIC DNA]</scope>
    <source>
        <strain evidence="2">Ug1</strain>
    </source>
</reference>
<sequence length="108" mass="12528">NICLKEDFTAIKSQFAPKKCYFFSPLGRFLYLRLDGNMRTVPYFCPLHVSLRTDFMYKTGSRGKNLINGLVLGINRHNTIQRVTNERLGKIIQKNWSKSAIMPKKCLI</sequence>
<evidence type="ECO:0000313" key="1">
    <source>
        <dbReference type="EMBL" id="GAV22738.1"/>
    </source>
</evidence>
<keyword evidence="2" id="KW-1185">Reference proteome</keyword>
<protein>
    <submittedName>
        <fullName evidence="1">Uncharacterized protein</fullName>
    </submittedName>
</protein>